<feature type="region of interest" description="Disordered" evidence="1">
    <location>
        <begin position="1"/>
        <end position="84"/>
    </location>
</feature>
<evidence type="ECO:0000313" key="2">
    <source>
        <dbReference type="EMBL" id="GHI26005.1"/>
    </source>
</evidence>
<evidence type="ECO:0000313" key="3">
    <source>
        <dbReference type="Proteomes" id="UP001052739"/>
    </source>
</evidence>
<dbReference type="EMBL" id="BNDW01000102">
    <property type="protein sequence ID" value="GHI26005.1"/>
    <property type="molecule type" value="Genomic_DNA"/>
</dbReference>
<name>A0ABQ3PLW1_9ACTN</name>
<organism evidence="2 3">
    <name type="scientific">Streptomyces hydrogenans</name>
    <dbReference type="NCBI Taxonomy" id="1873719"/>
    <lineage>
        <taxon>Bacteria</taxon>
        <taxon>Bacillati</taxon>
        <taxon>Actinomycetota</taxon>
        <taxon>Actinomycetes</taxon>
        <taxon>Kitasatosporales</taxon>
        <taxon>Streptomycetaceae</taxon>
        <taxon>Streptomyces</taxon>
    </lineage>
</organism>
<gene>
    <name evidence="2" type="ORF">Shyd_73760</name>
</gene>
<keyword evidence="3" id="KW-1185">Reference proteome</keyword>
<dbReference type="Proteomes" id="UP001052739">
    <property type="component" value="Unassembled WGS sequence"/>
</dbReference>
<proteinExistence type="predicted"/>
<protein>
    <submittedName>
        <fullName evidence="2">Uncharacterized protein</fullName>
    </submittedName>
</protein>
<sequence length="84" mass="8545">MDGGHDLFTHGIRHAPIVGTGPGVVGPAGHRAPGRRAGPPAGRTAGVRFSGRVTDPWTVVHGGGVSGEDAADGRDMAGSEERRR</sequence>
<comment type="caution">
    <text evidence="2">The sequence shown here is derived from an EMBL/GenBank/DDBJ whole genome shotgun (WGS) entry which is preliminary data.</text>
</comment>
<feature type="compositionally biased region" description="Low complexity" evidence="1">
    <location>
        <begin position="27"/>
        <end position="46"/>
    </location>
</feature>
<reference evidence="2" key="1">
    <citation type="submission" date="2024-05" db="EMBL/GenBank/DDBJ databases">
        <title>Whole genome shotgun sequence of Streptomyces hydrogenans NBRC 13475.</title>
        <authorList>
            <person name="Komaki H."/>
            <person name="Tamura T."/>
        </authorList>
    </citation>
    <scope>NUCLEOTIDE SEQUENCE</scope>
    <source>
        <strain evidence="2">NBRC 13475</strain>
    </source>
</reference>
<feature type="compositionally biased region" description="Basic and acidic residues" evidence="1">
    <location>
        <begin position="71"/>
        <end position="84"/>
    </location>
</feature>
<accession>A0ABQ3PLW1</accession>
<evidence type="ECO:0000256" key="1">
    <source>
        <dbReference type="SAM" id="MobiDB-lite"/>
    </source>
</evidence>